<name>C0EK20_NEIFL</name>
<evidence type="ECO:0000313" key="1">
    <source>
        <dbReference type="EMBL" id="EEG34644.1"/>
    </source>
</evidence>
<dbReference type="Proteomes" id="UP000004457">
    <property type="component" value="Unassembled WGS sequence"/>
</dbReference>
<comment type="caution">
    <text evidence="1">The sequence shown here is derived from an EMBL/GenBank/DDBJ whole genome shotgun (WGS) entry which is preliminary data.</text>
</comment>
<protein>
    <submittedName>
        <fullName evidence="1">Uncharacterized protein</fullName>
    </submittedName>
</protein>
<dbReference type="AlphaFoldDB" id="C0EK20"/>
<keyword evidence="2" id="KW-1185">Reference proteome</keyword>
<organism evidence="1 2">
    <name type="scientific">Neisseria flavescens NRL30031/H210</name>
    <dbReference type="NCBI Taxonomy" id="546264"/>
    <lineage>
        <taxon>Bacteria</taxon>
        <taxon>Pseudomonadati</taxon>
        <taxon>Pseudomonadota</taxon>
        <taxon>Betaproteobacteria</taxon>
        <taxon>Neisseriales</taxon>
        <taxon>Neisseriaceae</taxon>
        <taxon>Neisseria</taxon>
    </lineage>
</organism>
<dbReference type="EMBL" id="ACEN01000005">
    <property type="protein sequence ID" value="EEG34644.1"/>
    <property type="molecule type" value="Genomic_DNA"/>
</dbReference>
<reference evidence="1 2" key="1">
    <citation type="submission" date="2009-01" db="EMBL/GenBank/DDBJ databases">
        <authorList>
            <person name="Fulton L."/>
            <person name="Clifton S."/>
            <person name="Chinwalla A.T."/>
            <person name="Mitreva M."/>
            <person name="Sodergren E."/>
            <person name="Weinstock G."/>
            <person name="Clifton S."/>
            <person name="Dooling D.J."/>
            <person name="Fulton B."/>
            <person name="Minx P."/>
            <person name="Pepin K.H."/>
            <person name="Johnson M."/>
            <person name="Bhonagiri V."/>
            <person name="Nash W.E."/>
            <person name="Mardis E.R."/>
            <person name="Wilson R.K."/>
        </authorList>
    </citation>
    <scope>NUCLEOTIDE SEQUENCE [LARGE SCALE GENOMIC DNA]</scope>
    <source>
        <strain evidence="1 2">NRL30031/H210</strain>
    </source>
</reference>
<proteinExistence type="predicted"/>
<sequence length="40" mass="4839">MRHFRRPEIVNYSKIEHKKSKQRPSACFFNSQTYLSVNLP</sequence>
<evidence type="ECO:0000313" key="2">
    <source>
        <dbReference type="Proteomes" id="UP000004457"/>
    </source>
</evidence>
<accession>C0EK20</accession>
<gene>
    <name evidence="1" type="ORF">NEIFLAOT_00263</name>
</gene>